<keyword evidence="5" id="KW-1185">Reference proteome</keyword>
<keyword evidence="1" id="KW-0863">Zinc-finger</keyword>
<name>A0A3N4HCY5_ASCIM</name>
<evidence type="ECO:0000256" key="2">
    <source>
        <dbReference type="SAM" id="MobiDB-lite"/>
    </source>
</evidence>
<sequence>MSGMPSQKARVLQDALAKNSPKSDAAWRSATVAVWRSYPALAPNPDPDNFLLASPPSPTLPSRPEPILHHEHQSSTGVHPVWPAVPNTSPTNLITVLQCEGACHYCSSTFVKSGDIRRHIKSFHHRPHVAPSPRGRKKHARFRPRARTQTRPRPHTQPQPSRPVSSIPRIPIPVPENFDTPVPKKAVEPVLASPPSPPVQIASPAPSAPLPASAPPPPARAPASPAVTRAKTALKRGNPGPKLPISGLGK</sequence>
<evidence type="ECO:0000259" key="3">
    <source>
        <dbReference type="PROSITE" id="PS50157"/>
    </source>
</evidence>
<feature type="compositionally biased region" description="Basic residues" evidence="2">
    <location>
        <begin position="123"/>
        <end position="154"/>
    </location>
</feature>
<organism evidence="4 5">
    <name type="scientific">Ascobolus immersus RN42</name>
    <dbReference type="NCBI Taxonomy" id="1160509"/>
    <lineage>
        <taxon>Eukaryota</taxon>
        <taxon>Fungi</taxon>
        <taxon>Dikarya</taxon>
        <taxon>Ascomycota</taxon>
        <taxon>Pezizomycotina</taxon>
        <taxon>Pezizomycetes</taxon>
        <taxon>Pezizales</taxon>
        <taxon>Ascobolaceae</taxon>
        <taxon>Ascobolus</taxon>
    </lineage>
</organism>
<evidence type="ECO:0000313" key="4">
    <source>
        <dbReference type="EMBL" id="RPA70948.1"/>
    </source>
</evidence>
<feature type="domain" description="C2H2-type" evidence="3">
    <location>
        <begin position="97"/>
        <end position="133"/>
    </location>
</feature>
<gene>
    <name evidence="4" type="ORF">BJ508DRAFT_316058</name>
</gene>
<evidence type="ECO:0000313" key="5">
    <source>
        <dbReference type="Proteomes" id="UP000275078"/>
    </source>
</evidence>
<proteinExistence type="predicted"/>
<dbReference type="InterPro" id="IPR013087">
    <property type="entry name" value="Znf_C2H2_type"/>
</dbReference>
<accession>A0A3N4HCY5</accession>
<dbReference type="GO" id="GO:0008270">
    <property type="term" value="F:zinc ion binding"/>
    <property type="evidence" value="ECO:0007669"/>
    <property type="project" value="UniProtKB-KW"/>
</dbReference>
<reference evidence="4 5" key="1">
    <citation type="journal article" date="2018" name="Nat. Ecol. Evol.">
        <title>Pezizomycetes genomes reveal the molecular basis of ectomycorrhizal truffle lifestyle.</title>
        <authorList>
            <person name="Murat C."/>
            <person name="Payen T."/>
            <person name="Noel B."/>
            <person name="Kuo A."/>
            <person name="Morin E."/>
            <person name="Chen J."/>
            <person name="Kohler A."/>
            <person name="Krizsan K."/>
            <person name="Balestrini R."/>
            <person name="Da Silva C."/>
            <person name="Montanini B."/>
            <person name="Hainaut M."/>
            <person name="Levati E."/>
            <person name="Barry K.W."/>
            <person name="Belfiori B."/>
            <person name="Cichocki N."/>
            <person name="Clum A."/>
            <person name="Dockter R.B."/>
            <person name="Fauchery L."/>
            <person name="Guy J."/>
            <person name="Iotti M."/>
            <person name="Le Tacon F."/>
            <person name="Lindquist E.A."/>
            <person name="Lipzen A."/>
            <person name="Malagnac F."/>
            <person name="Mello A."/>
            <person name="Molinier V."/>
            <person name="Miyauchi S."/>
            <person name="Poulain J."/>
            <person name="Riccioni C."/>
            <person name="Rubini A."/>
            <person name="Sitrit Y."/>
            <person name="Splivallo R."/>
            <person name="Traeger S."/>
            <person name="Wang M."/>
            <person name="Zifcakova L."/>
            <person name="Wipf D."/>
            <person name="Zambonelli A."/>
            <person name="Paolocci F."/>
            <person name="Nowrousian M."/>
            <person name="Ottonello S."/>
            <person name="Baldrian P."/>
            <person name="Spatafora J.W."/>
            <person name="Henrissat B."/>
            <person name="Nagy L.G."/>
            <person name="Aury J.M."/>
            <person name="Wincker P."/>
            <person name="Grigoriev I.V."/>
            <person name="Bonfante P."/>
            <person name="Martin F.M."/>
        </authorList>
    </citation>
    <scope>NUCLEOTIDE SEQUENCE [LARGE SCALE GENOMIC DNA]</scope>
    <source>
        <strain evidence="4 5">RN42</strain>
    </source>
</reference>
<keyword evidence="1" id="KW-0479">Metal-binding</keyword>
<dbReference type="PROSITE" id="PS00028">
    <property type="entry name" value="ZINC_FINGER_C2H2_1"/>
    <property type="match status" value="1"/>
</dbReference>
<feature type="compositionally biased region" description="Pro residues" evidence="2">
    <location>
        <begin position="206"/>
        <end position="220"/>
    </location>
</feature>
<feature type="region of interest" description="Disordered" evidence="2">
    <location>
        <begin position="123"/>
        <end position="250"/>
    </location>
</feature>
<feature type="region of interest" description="Disordered" evidence="2">
    <location>
        <begin position="1"/>
        <end position="24"/>
    </location>
</feature>
<dbReference type="PROSITE" id="PS50157">
    <property type="entry name" value="ZINC_FINGER_C2H2_2"/>
    <property type="match status" value="1"/>
</dbReference>
<evidence type="ECO:0000256" key="1">
    <source>
        <dbReference type="PROSITE-ProRule" id="PRU00042"/>
    </source>
</evidence>
<dbReference type="EMBL" id="ML120003">
    <property type="protein sequence ID" value="RPA70948.1"/>
    <property type="molecule type" value="Genomic_DNA"/>
</dbReference>
<keyword evidence="1" id="KW-0862">Zinc</keyword>
<protein>
    <recommendedName>
        <fullName evidence="3">C2H2-type domain-containing protein</fullName>
    </recommendedName>
</protein>
<dbReference type="Proteomes" id="UP000275078">
    <property type="component" value="Unassembled WGS sequence"/>
</dbReference>
<dbReference type="AlphaFoldDB" id="A0A3N4HCY5"/>